<dbReference type="AlphaFoldDB" id="Q314I3"/>
<evidence type="ECO:0000313" key="2">
    <source>
        <dbReference type="Proteomes" id="UP000002710"/>
    </source>
</evidence>
<dbReference type="STRING" id="207559.Dde_0862"/>
<gene>
    <name evidence="1" type="ordered locus">Dde_0862</name>
</gene>
<name>Q314I3_OLEA2</name>
<reference evidence="1 2" key="1">
    <citation type="journal article" date="2011" name="J. Bacteriol.">
        <title>Complete genome sequence and updated annotation of Desulfovibrio alaskensis G20.</title>
        <authorList>
            <person name="Hauser L.J."/>
            <person name="Land M.L."/>
            <person name="Brown S.D."/>
            <person name="Larimer F."/>
            <person name="Keller K.L."/>
            <person name="Rapp-Giles B.J."/>
            <person name="Price M.N."/>
            <person name="Lin M."/>
            <person name="Bruce D.C."/>
            <person name="Detter J.C."/>
            <person name="Tapia R."/>
            <person name="Han C.S."/>
            <person name="Goodwin L.A."/>
            <person name="Cheng J.F."/>
            <person name="Pitluck S."/>
            <person name="Copeland A."/>
            <person name="Lucas S."/>
            <person name="Nolan M."/>
            <person name="Lapidus A.L."/>
            <person name="Palumbo A.V."/>
            <person name="Wall J.D."/>
        </authorList>
    </citation>
    <scope>NUCLEOTIDE SEQUENCE [LARGE SCALE GENOMIC DNA]</scope>
    <source>
        <strain evidence="2">ATCC BAA 1058 / DSM 17464 / G20</strain>
    </source>
</reference>
<dbReference type="Proteomes" id="UP000002710">
    <property type="component" value="Chromosome"/>
</dbReference>
<keyword evidence="2" id="KW-1185">Reference proteome</keyword>
<dbReference type="RefSeq" id="WP_011366915.1">
    <property type="nucleotide sequence ID" value="NC_007519.1"/>
</dbReference>
<protein>
    <submittedName>
        <fullName evidence="1">CRISPR-associated protein, Cse4 family</fullName>
    </submittedName>
</protein>
<dbReference type="HOGENOM" id="CLU_044824_1_0_7"/>
<dbReference type="eggNOG" id="COG1857">
    <property type="taxonomic scope" value="Bacteria"/>
</dbReference>
<dbReference type="KEGG" id="dde:Dde_0862"/>
<dbReference type="Pfam" id="PF09344">
    <property type="entry name" value="Cas_CT1975"/>
    <property type="match status" value="1"/>
</dbReference>
<sequence>MSDFIQLHVLTSYPASNLNRDDLGRPKSVVMGNTTRLRISSQCLKRAWRTSDIFQNIGAEHVGIRTREMGRYIFKALTEGCTLNEALAGKAGGSLATVKEKDAVAIARAMAGVFGKLKAEYKPKKDDKAEAARTQREESLEIEQLAHFSQEEVNAVAALTETCRTGGKAPAKEQLALLRKDIKTVDIAMFGRMLAAEKAFNVEAAVQVAHAMTVHPVTVDDDFFTAVDDLNRDDSGAGHMGVSEFGAGIFYLYLCIDRGLLKHNLQGDTELTNRALAALLQAVAQVSPSGKQNSFGSRAYASYILAERGNDQPRNLSVAYLDGVSKKQNIMQEAIKLLTETRANMNTVYGQTFESAEINTLTGSGSLKELAAFIAG</sequence>
<dbReference type="NCBIfam" id="TIGR01869">
    <property type="entry name" value="casC_Cse4"/>
    <property type="match status" value="1"/>
</dbReference>
<dbReference type="InterPro" id="IPR010148">
    <property type="entry name" value="CRISPR-assoc_prot_CT1975"/>
</dbReference>
<organism evidence="1 2">
    <name type="scientific">Oleidesulfovibrio alaskensis (strain ATCC BAA-1058 / DSM 17464 / G20)</name>
    <name type="common">Desulfovibrio alaskensis</name>
    <dbReference type="NCBI Taxonomy" id="207559"/>
    <lineage>
        <taxon>Bacteria</taxon>
        <taxon>Pseudomonadati</taxon>
        <taxon>Thermodesulfobacteriota</taxon>
        <taxon>Desulfovibrionia</taxon>
        <taxon>Desulfovibrionales</taxon>
        <taxon>Desulfovibrionaceae</taxon>
        <taxon>Oleidesulfovibrio</taxon>
    </lineage>
</organism>
<accession>Q314I3</accession>
<proteinExistence type="predicted"/>
<dbReference type="EMBL" id="CP000112">
    <property type="protein sequence ID" value="ABB37663.1"/>
    <property type="molecule type" value="Genomic_DNA"/>
</dbReference>
<evidence type="ECO:0000313" key="1">
    <source>
        <dbReference type="EMBL" id="ABB37663.1"/>
    </source>
</evidence>